<name>A0A1B4V793_9GAMM</name>
<dbReference type="OrthoDB" id="7063066at2"/>
<protein>
    <submittedName>
        <fullName evidence="1">Uncharacterized protein</fullName>
    </submittedName>
</protein>
<sequence>MLPKILQVLSRSIKERRCVALRYGDQREVRVVEPHAIYTDERNQLVLDAYQIRGFSAAGRPPPFWRPFRLKKISALSVLNERFLPRTAEGFSTARLKYKSGLVAVVSQPETAFAYPAQPPEIGPPPPPWLRRA</sequence>
<dbReference type="KEGG" id="sva:SVA_0615"/>
<evidence type="ECO:0000313" key="2">
    <source>
        <dbReference type="Proteomes" id="UP000218899"/>
    </source>
</evidence>
<dbReference type="AlphaFoldDB" id="A0A1B4V793"/>
<gene>
    <name evidence="1" type="ORF">SVA_0615</name>
</gene>
<keyword evidence="2" id="KW-1185">Reference proteome</keyword>
<organism evidence="1 2">
    <name type="scientific">Sulfurifustis variabilis</name>
    <dbReference type="NCBI Taxonomy" id="1675686"/>
    <lineage>
        <taxon>Bacteria</taxon>
        <taxon>Pseudomonadati</taxon>
        <taxon>Pseudomonadota</taxon>
        <taxon>Gammaproteobacteria</taxon>
        <taxon>Acidiferrobacterales</taxon>
        <taxon>Acidiferrobacteraceae</taxon>
        <taxon>Sulfurifustis</taxon>
    </lineage>
</organism>
<dbReference type="PROSITE" id="PS52050">
    <property type="entry name" value="WYL"/>
    <property type="match status" value="1"/>
</dbReference>
<accession>A0A1B4V793</accession>
<reference evidence="1 2" key="1">
    <citation type="submission" date="2015-08" db="EMBL/GenBank/DDBJ databases">
        <title>Complete genome sequence of Sulfurifustis variabilis.</title>
        <authorList>
            <person name="Miura A."/>
            <person name="Kojima H."/>
            <person name="Fukui M."/>
        </authorList>
    </citation>
    <scope>NUCLEOTIDE SEQUENCE [LARGE SCALE GENOMIC DNA]</scope>
    <source>
        <strain evidence="2">skN76</strain>
    </source>
</reference>
<evidence type="ECO:0000313" key="1">
    <source>
        <dbReference type="EMBL" id="BAU47194.1"/>
    </source>
</evidence>
<dbReference type="RefSeq" id="WP_096458612.1">
    <property type="nucleotide sequence ID" value="NZ_AP014936.1"/>
</dbReference>
<dbReference type="EMBL" id="AP014936">
    <property type="protein sequence ID" value="BAU47194.1"/>
    <property type="molecule type" value="Genomic_DNA"/>
</dbReference>
<dbReference type="Proteomes" id="UP000218899">
    <property type="component" value="Chromosome"/>
</dbReference>
<proteinExistence type="predicted"/>